<feature type="transmembrane region" description="Helical" evidence="8">
    <location>
        <begin position="26"/>
        <end position="48"/>
    </location>
</feature>
<evidence type="ECO:0000256" key="5">
    <source>
        <dbReference type="ARBA" id="ARBA00022801"/>
    </source>
</evidence>
<comment type="caution">
    <text evidence="9">The sequence shown here is derived from an EMBL/GenBank/DDBJ whole genome shotgun (WGS) entry which is preliminary data.</text>
</comment>
<keyword evidence="2" id="KW-0673">Quorum sensing</keyword>
<dbReference type="GO" id="GO:0006508">
    <property type="term" value="P:proteolysis"/>
    <property type="evidence" value="ECO:0007669"/>
    <property type="project" value="UniProtKB-KW"/>
</dbReference>
<evidence type="ECO:0000256" key="7">
    <source>
        <dbReference type="ARBA" id="ARBA00023136"/>
    </source>
</evidence>
<dbReference type="InterPro" id="IPR006741">
    <property type="entry name" value="AgrB"/>
</dbReference>
<evidence type="ECO:0000313" key="10">
    <source>
        <dbReference type="Proteomes" id="UP000247078"/>
    </source>
</evidence>
<evidence type="ECO:0000256" key="4">
    <source>
        <dbReference type="ARBA" id="ARBA00022692"/>
    </source>
</evidence>
<reference evidence="9 10" key="1">
    <citation type="submission" date="2018-05" db="EMBL/GenBank/DDBJ databases">
        <title>Freshwater and sediment microbial communities from various areas in North America, analyzing microbe dynamics in response to fracking.</title>
        <authorList>
            <person name="Lamendella R."/>
        </authorList>
    </citation>
    <scope>NUCLEOTIDE SEQUENCE [LARGE SCALE GENOMIC DNA]</scope>
    <source>
        <strain evidence="9 10">DB-3</strain>
    </source>
</reference>
<dbReference type="GO" id="GO:0016020">
    <property type="term" value="C:membrane"/>
    <property type="evidence" value="ECO:0007669"/>
    <property type="project" value="InterPro"/>
</dbReference>
<keyword evidence="5" id="KW-0378">Hydrolase</keyword>
<evidence type="ECO:0000313" key="9">
    <source>
        <dbReference type="EMBL" id="PWW37425.1"/>
    </source>
</evidence>
<keyword evidence="3" id="KW-0645">Protease</keyword>
<proteinExistence type="predicted"/>
<protein>
    <submittedName>
        <fullName evidence="9">Accessory gene regulator B</fullName>
    </submittedName>
</protein>
<evidence type="ECO:0000256" key="3">
    <source>
        <dbReference type="ARBA" id="ARBA00022670"/>
    </source>
</evidence>
<dbReference type="Pfam" id="PF04647">
    <property type="entry name" value="AgrB"/>
    <property type="match status" value="1"/>
</dbReference>
<organism evidence="9 10">
    <name type="scientific">Paenibacillus pabuli</name>
    <dbReference type="NCBI Taxonomy" id="1472"/>
    <lineage>
        <taxon>Bacteria</taxon>
        <taxon>Bacillati</taxon>
        <taxon>Bacillota</taxon>
        <taxon>Bacilli</taxon>
        <taxon>Bacillales</taxon>
        <taxon>Paenibacillaceae</taxon>
        <taxon>Paenibacillus</taxon>
    </lineage>
</organism>
<dbReference type="EMBL" id="QGTZ01000009">
    <property type="protein sequence ID" value="PWW37425.1"/>
    <property type="molecule type" value="Genomic_DNA"/>
</dbReference>
<evidence type="ECO:0000256" key="1">
    <source>
        <dbReference type="ARBA" id="ARBA00022475"/>
    </source>
</evidence>
<accession>A0A855Y953</accession>
<dbReference type="Proteomes" id="UP000247078">
    <property type="component" value="Unassembled WGS sequence"/>
</dbReference>
<keyword evidence="4 8" id="KW-0812">Transmembrane</keyword>
<evidence type="ECO:0000256" key="2">
    <source>
        <dbReference type="ARBA" id="ARBA00022654"/>
    </source>
</evidence>
<dbReference type="RefSeq" id="WP_110000836.1">
    <property type="nucleotide sequence ID" value="NZ_QGTZ01000009.1"/>
</dbReference>
<feature type="transmembrane region" description="Helical" evidence="8">
    <location>
        <begin position="105"/>
        <end position="122"/>
    </location>
</feature>
<name>A0A855Y953_9BACL</name>
<dbReference type="GO" id="GO:0009372">
    <property type="term" value="P:quorum sensing"/>
    <property type="evidence" value="ECO:0007669"/>
    <property type="project" value="UniProtKB-KW"/>
</dbReference>
<evidence type="ECO:0000256" key="8">
    <source>
        <dbReference type="SAM" id="Phobius"/>
    </source>
</evidence>
<dbReference type="GO" id="GO:0008233">
    <property type="term" value="F:peptidase activity"/>
    <property type="evidence" value="ECO:0007669"/>
    <property type="project" value="UniProtKB-KW"/>
</dbReference>
<dbReference type="SMART" id="SM00793">
    <property type="entry name" value="AgrB"/>
    <property type="match status" value="1"/>
</dbReference>
<sequence length="174" mass="19371">MIEMISYRLAKGLKDNIPHHPASMDVFRFSIAAIINALSIIIFTLLISLWTDKINEATIVLIAFAILRQVSGGIHLNSGDKCVLVTTLLFTAITFTGYLKDYTMIMTVLSMILALIYAPSRIENQSRIDPKHYPFLKLLSIIIIATNLLIDSSVLAATFFVQCLTLIKIKGVNK</sequence>
<dbReference type="AlphaFoldDB" id="A0A855Y953"/>
<feature type="transmembrane region" description="Helical" evidence="8">
    <location>
        <begin position="134"/>
        <end position="161"/>
    </location>
</feature>
<gene>
    <name evidence="9" type="ORF">DET56_109312</name>
</gene>
<keyword evidence="7 8" id="KW-0472">Membrane</keyword>
<evidence type="ECO:0000256" key="6">
    <source>
        <dbReference type="ARBA" id="ARBA00022989"/>
    </source>
</evidence>
<keyword evidence="6 8" id="KW-1133">Transmembrane helix</keyword>
<keyword evidence="1" id="KW-1003">Cell membrane</keyword>